<keyword evidence="5 9" id="KW-0418">Kinase</keyword>
<evidence type="ECO:0000256" key="5">
    <source>
        <dbReference type="ARBA" id="ARBA00022777"/>
    </source>
</evidence>
<evidence type="ECO:0000256" key="1">
    <source>
        <dbReference type="ARBA" id="ARBA00004651"/>
    </source>
</evidence>
<dbReference type="RefSeq" id="WP_341414201.1">
    <property type="nucleotide sequence ID" value="NZ_JBBPCC010000002.1"/>
</dbReference>
<dbReference type="Gene3D" id="6.10.340.10">
    <property type="match status" value="1"/>
</dbReference>
<dbReference type="PANTHER" id="PTHR34220:SF7">
    <property type="entry name" value="SENSOR HISTIDINE KINASE YPDA"/>
    <property type="match status" value="1"/>
</dbReference>
<dbReference type="SUPFAM" id="SSF158472">
    <property type="entry name" value="HAMP domain-like"/>
    <property type="match status" value="1"/>
</dbReference>
<gene>
    <name evidence="9" type="ORF">WMW72_04375</name>
</gene>
<accession>A0ABU9DGE8</accession>
<dbReference type="InterPro" id="IPR003594">
    <property type="entry name" value="HATPase_dom"/>
</dbReference>
<evidence type="ECO:0000256" key="7">
    <source>
        <dbReference type="SAM" id="Phobius"/>
    </source>
</evidence>
<keyword evidence="4" id="KW-0808">Transferase</keyword>
<evidence type="ECO:0000256" key="3">
    <source>
        <dbReference type="ARBA" id="ARBA00022553"/>
    </source>
</evidence>
<comment type="caution">
    <text evidence="9">The sequence shown here is derived from an EMBL/GenBank/DDBJ whole genome shotgun (WGS) entry which is preliminary data.</text>
</comment>
<evidence type="ECO:0000313" key="10">
    <source>
        <dbReference type="Proteomes" id="UP001469365"/>
    </source>
</evidence>
<dbReference type="SMART" id="SM00387">
    <property type="entry name" value="HATPase_c"/>
    <property type="match status" value="1"/>
</dbReference>
<dbReference type="SUPFAM" id="SSF55874">
    <property type="entry name" value="ATPase domain of HSP90 chaperone/DNA topoisomerase II/histidine kinase"/>
    <property type="match status" value="1"/>
</dbReference>
<protein>
    <submittedName>
        <fullName evidence="9">Histidine kinase</fullName>
    </submittedName>
</protein>
<dbReference type="Gene3D" id="3.30.565.10">
    <property type="entry name" value="Histidine kinase-like ATPase, C-terminal domain"/>
    <property type="match status" value="1"/>
</dbReference>
<dbReference type="Proteomes" id="UP001469365">
    <property type="component" value="Unassembled WGS sequence"/>
</dbReference>
<keyword evidence="7" id="KW-1133">Transmembrane helix</keyword>
<feature type="domain" description="HAMP" evidence="8">
    <location>
        <begin position="309"/>
        <end position="361"/>
    </location>
</feature>
<dbReference type="SMART" id="SM00304">
    <property type="entry name" value="HAMP"/>
    <property type="match status" value="1"/>
</dbReference>
<dbReference type="Pfam" id="PF06580">
    <property type="entry name" value="His_kinase"/>
    <property type="match status" value="1"/>
</dbReference>
<dbReference type="PANTHER" id="PTHR34220">
    <property type="entry name" value="SENSOR HISTIDINE KINASE YPDA"/>
    <property type="match status" value="1"/>
</dbReference>
<dbReference type="CDD" id="cd06225">
    <property type="entry name" value="HAMP"/>
    <property type="match status" value="1"/>
</dbReference>
<dbReference type="EMBL" id="JBBPCC010000002">
    <property type="protein sequence ID" value="MEK8127143.1"/>
    <property type="molecule type" value="Genomic_DNA"/>
</dbReference>
<keyword evidence="7" id="KW-0812">Transmembrane</keyword>
<dbReference type="InterPro" id="IPR050640">
    <property type="entry name" value="Bact_2-comp_sensor_kinase"/>
</dbReference>
<dbReference type="InterPro" id="IPR036890">
    <property type="entry name" value="HATPase_C_sf"/>
</dbReference>
<evidence type="ECO:0000256" key="2">
    <source>
        <dbReference type="ARBA" id="ARBA00022475"/>
    </source>
</evidence>
<dbReference type="Pfam" id="PF02518">
    <property type="entry name" value="HATPase_c"/>
    <property type="match status" value="1"/>
</dbReference>
<comment type="subcellular location">
    <subcellularLocation>
        <location evidence="1">Cell membrane</location>
        <topology evidence="1">Multi-pass membrane protein</topology>
    </subcellularLocation>
</comment>
<keyword evidence="3" id="KW-0597">Phosphoprotein</keyword>
<evidence type="ECO:0000313" key="9">
    <source>
        <dbReference type="EMBL" id="MEK8127143.1"/>
    </source>
</evidence>
<name>A0ABU9DGE8_9BACL</name>
<evidence type="ECO:0000256" key="6">
    <source>
        <dbReference type="ARBA" id="ARBA00023136"/>
    </source>
</evidence>
<dbReference type="InterPro" id="IPR003660">
    <property type="entry name" value="HAMP_dom"/>
</dbReference>
<dbReference type="PROSITE" id="PS50885">
    <property type="entry name" value="HAMP"/>
    <property type="match status" value="1"/>
</dbReference>
<dbReference type="Gene3D" id="3.30.450.20">
    <property type="entry name" value="PAS domain"/>
    <property type="match status" value="1"/>
</dbReference>
<feature type="transmembrane region" description="Helical" evidence="7">
    <location>
        <begin position="12"/>
        <end position="32"/>
    </location>
</feature>
<dbReference type="GO" id="GO:0016301">
    <property type="term" value="F:kinase activity"/>
    <property type="evidence" value="ECO:0007669"/>
    <property type="project" value="UniProtKB-KW"/>
</dbReference>
<keyword evidence="6 7" id="KW-0472">Membrane</keyword>
<reference evidence="9 10" key="1">
    <citation type="submission" date="2024-04" db="EMBL/GenBank/DDBJ databases">
        <title>draft genome sequnece of Paenibacillus filicis.</title>
        <authorList>
            <person name="Kim D.-U."/>
        </authorList>
    </citation>
    <scope>NUCLEOTIDE SEQUENCE [LARGE SCALE GENOMIC DNA]</scope>
    <source>
        <strain evidence="9 10">KACC14197</strain>
    </source>
</reference>
<feature type="transmembrane region" description="Helical" evidence="7">
    <location>
        <begin position="288"/>
        <end position="312"/>
    </location>
</feature>
<keyword evidence="2" id="KW-1003">Cell membrane</keyword>
<evidence type="ECO:0000256" key="4">
    <source>
        <dbReference type="ARBA" id="ARBA00022679"/>
    </source>
</evidence>
<dbReference type="Pfam" id="PF00672">
    <property type="entry name" value="HAMP"/>
    <property type="match status" value="1"/>
</dbReference>
<organism evidence="9 10">
    <name type="scientific">Paenibacillus filicis</name>
    <dbReference type="NCBI Taxonomy" id="669464"/>
    <lineage>
        <taxon>Bacteria</taxon>
        <taxon>Bacillati</taxon>
        <taxon>Bacillota</taxon>
        <taxon>Bacilli</taxon>
        <taxon>Bacillales</taxon>
        <taxon>Paenibacillaceae</taxon>
        <taxon>Paenibacillus</taxon>
    </lineage>
</organism>
<dbReference type="InterPro" id="IPR010559">
    <property type="entry name" value="Sig_transdc_His_kin_internal"/>
</dbReference>
<proteinExistence type="predicted"/>
<keyword evidence="10" id="KW-1185">Reference proteome</keyword>
<evidence type="ECO:0000259" key="8">
    <source>
        <dbReference type="PROSITE" id="PS50885"/>
    </source>
</evidence>
<sequence>MRILQTMSLKKKLVLLMAFLYIPLPVIGWIWYEKTNHAIEANAIDSSIQAMNQVNAHLDTYFSEVQRMMLPLLASDLTALFLNREDDDASSRYELSRRIEKELFSSMLVNRKDIYGISLVSESVQAISSSSFTLAEQRYPAYLNRIKSSGRFTIMGVENMPDSQVVGMALTFVSPQNGLKRGMLIVDQKRDEIVRIMQTVQLGKSGFVWMADSANQVIYHPSMKSANATVPEAYLNEMGAHSSGTFTVNTDQGKKLVVYIRSDRTDLTLFSEVLLSELNQSITAISRISMVILAVLFFLSMLSASWIVYSLTHPLLTLQRLMKHAEMGDIRVRAPFHRGQEIGSLFRGFNKMLEEIERLIEIVHVSDLRKKELEVKQKDSLLHAMQAQINPHFLYNTLEFINSNAIIEGNERISNMIGYLGDMFRYNVQNPNSRVFLIDEIRHIEAYLAIQSERYPTLSYRIEVDRAVIASIPAVRSTLQPIVENSFKHGYDRHKLRPGCISIRGELQQDRVYVLDVSDSGRGMPPDTMERYNTAFGQPENDFSDPQSEAGHHSIGLINVHARLRLLFGEPYGLFIVSSDETGTTIRLTFPVHPGHEEDYDGL</sequence>
<dbReference type="CDD" id="cd12912">
    <property type="entry name" value="PDC2_MCP_like"/>
    <property type="match status" value="1"/>
</dbReference>